<dbReference type="InterPro" id="IPR014596">
    <property type="entry name" value="UCP035836"/>
</dbReference>
<keyword evidence="2 3" id="KW-0802">TPR repeat</keyword>
<dbReference type="OrthoDB" id="422579at2"/>
<proteinExistence type="predicted"/>
<dbReference type="PIRSF" id="PIRSF035836">
    <property type="entry name" value="UCP035836"/>
    <property type="match status" value="1"/>
</dbReference>
<dbReference type="PROSITE" id="PS51257">
    <property type="entry name" value="PROKAR_LIPOPROTEIN"/>
    <property type="match status" value="1"/>
</dbReference>
<protein>
    <submittedName>
        <fullName evidence="5">Flp pilus assembly protein TadD, contains TPR repeats</fullName>
    </submittedName>
</protein>
<reference evidence="5 6" key="1">
    <citation type="submission" date="2017-08" db="EMBL/GenBank/DDBJ databases">
        <authorList>
            <person name="de Groot N.N."/>
        </authorList>
    </citation>
    <scope>NUCLEOTIDE SEQUENCE [LARGE SCALE GENOMIC DNA]</scope>
    <source>
        <strain evidence="5 6">USBA 352</strain>
    </source>
</reference>
<keyword evidence="4" id="KW-0732">Signal</keyword>
<gene>
    <name evidence="5" type="ORF">SAMN05421512_10950</name>
</gene>
<dbReference type="Proteomes" id="UP000219331">
    <property type="component" value="Unassembled WGS sequence"/>
</dbReference>
<dbReference type="STRING" id="538381.GCA_001696535_02330"/>
<evidence type="ECO:0000256" key="4">
    <source>
        <dbReference type="SAM" id="SignalP"/>
    </source>
</evidence>
<feature type="chain" id="PRO_5012922268" evidence="4">
    <location>
        <begin position="28"/>
        <end position="275"/>
    </location>
</feature>
<dbReference type="PROSITE" id="PS50005">
    <property type="entry name" value="TPR"/>
    <property type="match status" value="1"/>
</dbReference>
<feature type="repeat" description="TPR" evidence="3">
    <location>
        <begin position="143"/>
        <end position="176"/>
    </location>
</feature>
<keyword evidence="1" id="KW-0677">Repeat</keyword>
<dbReference type="Pfam" id="PF13432">
    <property type="entry name" value="TPR_16"/>
    <property type="match status" value="1"/>
</dbReference>
<dbReference type="RefSeq" id="WP_097175638.1">
    <property type="nucleotide sequence ID" value="NZ_OBML01000009.1"/>
</dbReference>
<dbReference type="Gene3D" id="1.25.40.10">
    <property type="entry name" value="Tetratricopeptide repeat domain"/>
    <property type="match status" value="2"/>
</dbReference>
<evidence type="ECO:0000313" key="6">
    <source>
        <dbReference type="Proteomes" id="UP000219331"/>
    </source>
</evidence>
<evidence type="ECO:0000256" key="3">
    <source>
        <dbReference type="PROSITE-ProRule" id="PRU00339"/>
    </source>
</evidence>
<name>A0A285T846_9HYPH</name>
<dbReference type="InterPro" id="IPR051012">
    <property type="entry name" value="CellSynth/LPSAsmb/PSIAsmb"/>
</dbReference>
<sequence>MPSTRHALSRSSAAPRLMLAASMVALVALTGCASSKRAVGTHSGAPQGYAAPGSSAALQAVGYWGQAYQRSPKDRENILNYAAALRRNGQVDQAEAVLRQAIIDHQSDRDIAAAYGKVLAMNGRLPEALQVINGAQTPTRPDWRLMSAAAAIHDQMGNTQKARDLYNQALKIAPDEPSLLNNLAMSYLLEGEAKEAEGVLRRAAASPKADSRIRQNLALAIGLQGRFQEAEQVATAEIDPAQAAQNIAYLKSMLSQRNSWAEIAAQDKKKKKSGS</sequence>
<dbReference type="InterPro" id="IPR011990">
    <property type="entry name" value="TPR-like_helical_dom_sf"/>
</dbReference>
<dbReference type="Pfam" id="PF14559">
    <property type="entry name" value="TPR_19"/>
    <property type="match status" value="1"/>
</dbReference>
<dbReference type="SMART" id="SM00028">
    <property type="entry name" value="TPR"/>
    <property type="match status" value="2"/>
</dbReference>
<dbReference type="PANTHER" id="PTHR45586">
    <property type="entry name" value="TPR REPEAT-CONTAINING PROTEIN PA4667"/>
    <property type="match status" value="1"/>
</dbReference>
<evidence type="ECO:0000256" key="1">
    <source>
        <dbReference type="ARBA" id="ARBA00022737"/>
    </source>
</evidence>
<organism evidence="5 6">
    <name type="scientific">Stappia indica</name>
    <dbReference type="NCBI Taxonomy" id="538381"/>
    <lineage>
        <taxon>Bacteria</taxon>
        <taxon>Pseudomonadati</taxon>
        <taxon>Pseudomonadota</taxon>
        <taxon>Alphaproteobacteria</taxon>
        <taxon>Hyphomicrobiales</taxon>
        <taxon>Stappiaceae</taxon>
        <taxon>Stappia</taxon>
    </lineage>
</organism>
<evidence type="ECO:0000256" key="2">
    <source>
        <dbReference type="ARBA" id="ARBA00022803"/>
    </source>
</evidence>
<dbReference type="AlphaFoldDB" id="A0A285T846"/>
<dbReference type="InterPro" id="IPR019734">
    <property type="entry name" value="TPR_rpt"/>
</dbReference>
<dbReference type="SUPFAM" id="SSF48452">
    <property type="entry name" value="TPR-like"/>
    <property type="match status" value="1"/>
</dbReference>
<feature type="signal peptide" evidence="4">
    <location>
        <begin position="1"/>
        <end position="27"/>
    </location>
</feature>
<evidence type="ECO:0000313" key="5">
    <source>
        <dbReference type="EMBL" id="SOC17678.1"/>
    </source>
</evidence>
<accession>A0A285T846</accession>
<dbReference type="PANTHER" id="PTHR45586:SF1">
    <property type="entry name" value="LIPOPOLYSACCHARIDE ASSEMBLY PROTEIN B"/>
    <property type="match status" value="1"/>
</dbReference>
<keyword evidence="6" id="KW-1185">Reference proteome</keyword>
<dbReference type="EMBL" id="OBML01000009">
    <property type="protein sequence ID" value="SOC17678.1"/>
    <property type="molecule type" value="Genomic_DNA"/>
</dbReference>